<dbReference type="PANTHER" id="PTHR34182">
    <property type="entry name" value="PROTEIN-EXPORT MEMBRANE PROTEIN SECG"/>
    <property type="match status" value="1"/>
</dbReference>
<dbReference type="EMBL" id="JABAFG010000009">
    <property type="protein sequence ID" value="NME28266.1"/>
    <property type="molecule type" value="Genomic_DNA"/>
</dbReference>
<comment type="subcellular location">
    <subcellularLocation>
        <location evidence="1 10">Cell membrane</location>
        <topology evidence="1 10">Multi-pass membrane protein</topology>
    </subcellularLocation>
</comment>
<dbReference type="GO" id="GO:0065002">
    <property type="term" value="P:intracellular protein transmembrane transport"/>
    <property type="evidence" value="ECO:0007669"/>
    <property type="project" value="TreeGrafter"/>
</dbReference>
<dbReference type="Proteomes" id="UP000591071">
    <property type="component" value="Unassembled WGS sequence"/>
</dbReference>
<evidence type="ECO:0000256" key="1">
    <source>
        <dbReference type="ARBA" id="ARBA00004651"/>
    </source>
</evidence>
<dbReference type="GO" id="GO:0015450">
    <property type="term" value="F:protein-transporting ATPase activity"/>
    <property type="evidence" value="ECO:0007669"/>
    <property type="project" value="UniProtKB-UniRule"/>
</dbReference>
<evidence type="ECO:0000256" key="10">
    <source>
        <dbReference type="RuleBase" id="RU365087"/>
    </source>
</evidence>
<dbReference type="KEGG" id="mhw:ACT01_06545"/>
<evidence type="ECO:0000256" key="7">
    <source>
        <dbReference type="ARBA" id="ARBA00022989"/>
    </source>
</evidence>
<organism evidence="12 13">
    <name type="scientific">Megasphaera hexanoica</name>
    <dbReference type="NCBI Taxonomy" id="1675036"/>
    <lineage>
        <taxon>Bacteria</taxon>
        <taxon>Bacillati</taxon>
        <taxon>Bacillota</taxon>
        <taxon>Negativicutes</taxon>
        <taxon>Veillonellales</taxon>
        <taxon>Veillonellaceae</taxon>
        <taxon>Megasphaera</taxon>
    </lineage>
</organism>
<keyword evidence="6 10" id="KW-0653">Protein transport</keyword>
<keyword evidence="9 10" id="KW-0472">Membrane</keyword>
<comment type="caution">
    <text evidence="12">The sequence shown here is derived from an EMBL/GenBank/DDBJ whole genome shotgun (WGS) entry which is preliminary data.</text>
</comment>
<comment type="similarity">
    <text evidence="2 10">Belongs to the SecG family.</text>
</comment>
<accession>A0A848BYB8</accession>
<evidence type="ECO:0000256" key="8">
    <source>
        <dbReference type="ARBA" id="ARBA00023010"/>
    </source>
</evidence>
<keyword evidence="4 10" id="KW-1003">Cell membrane</keyword>
<reference evidence="11 14" key="2">
    <citation type="submission" date="2024-10" db="EMBL/GenBank/DDBJ databases">
        <authorList>
            <person name="Sang B.-I."/>
            <person name="Prabhaharan D."/>
        </authorList>
    </citation>
    <scope>NUCLEOTIDE SEQUENCE [LARGE SCALE GENOMIC DNA]</scope>
    <source>
        <strain evidence="11 14">MH</strain>
    </source>
</reference>
<dbReference type="PRINTS" id="PR01651">
    <property type="entry name" value="SECGEXPORT"/>
</dbReference>
<evidence type="ECO:0000313" key="14">
    <source>
        <dbReference type="Proteomes" id="UP001605989"/>
    </source>
</evidence>
<dbReference type="Pfam" id="PF03840">
    <property type="entry name" value="SecG"/>
    <property type="match status" value="1"/>
</dbReference>
<dbReference type="Proteomes" id="UP001605989">
    <property type="component" value="Unassembled WGS sequence"/>
</dbReference>
<dbReference type="GO" id="GO:0009306">
    <property type="term" value="P:protein secretion"/>
    <property type="evidence" value="ECO:0007669"/>
    <property type="project" value="UniProtKB-UniRule"/>
</dbReference>
<dbReference type="OrthoDB" id="1625632at2"/>
<dbReference type="GO" id="GO:0005886">
    <property type="term" value="C:plasma membrane"/>
    <property type="evidence" value="ECO:0007669"/>
    <property type="project" value="UniProtKB-SubCell"/>
</dbReference>
<evidence type="ECO:0000313" key="13">
    <source>
        <dbReference type="Proteomes" id="UP000591071"/>
    </source>
</evidence>
<feature type="transmembrane region" description="Helical" evidence="10">
    <location>
        <begin position="52"/>
        <end position="75"/>
    </location>
</feature>
<evidence type="ECO:0000256" key="4">
    <source>
        <dbReference type="ARBA" id="ARBA00022475"/>
    </source>
</evidence>
<reference evidence="12 13" key="1">
    <citation type="submission" date="2020-04" db="EMBL/GenBank/DDBJ databases">
        <authorList>
            <person name="Hitch T.C.A."/>
            <person name="Wylensek D."/>
            <person name="Clavel T."/>
        </authorList>
    </citation>
    <scope>NUCLEOTIDE SEQUENCE [LARGE SCALE GENOMIC DNA]</scope>
    <source>
        <strain evidence="12 13">Oil-RF-744-FAT-WT-6-1</strain>
    </source>
</reference>
<comment type="function">
    <text evidence="10">Involved in protein export. Participates in an early event of protein translocation.</text>
</comment>
<dbReference type="EMBL" id="JBIEKR010000007">
    <property type="protein sequence ID" value="MFG6273384.1"/>
    <property type="molecule type" value="Genomic_DNA"/>
</dbReference>
<proteinExistence type="inferred from homology"/>
<dbReference type="GO" id="GO:0043952">
    <property type="term" value="P:protein transport by the Sec complex"/>
    <property type="evidence" value="ECO:0007669"/>
    <property type="project" value="TreeGrafter"/>
</dbReference>
<evidence type="ECO:0000256" key="9">
    <source>
        <dbReference type="ARBA" id="ARBA00023136"/>
    </source>
</evidence>
<comment type="caution">
    <text evidence="10">Lacks conserved residue(s) required for the propagation of feature annotation.</text>
</comment>
<protein>
    <recommendedName>
        <fullName evidence="10">Protein-export membrane protein SecG</fullName>
    </recommendedName>
</protein>
<evidence type="ECO:0000313" key="12">
    <source>
        <dbReference type="EMBL" id="NME28266.1"/>
    </source>
</evidence>
<sequence length="78" mass="8153">MITALEIIVVILALLIIGVVVAQKSKTQGMGAGFGGGAEDLFGSRARGMDALLSKLTIILSVAFTIFTLVLGRLLNTY</sequence>
<name>A0A848BYB8_9FIRM</name>
<evidence type="ECO:0000256" key="6">
    <source>
        <dbReference type="ARBA" id="ARBA00022927"/>
    </source>
</evidence>
<keyword evidence="5 10" id="KW-0812">Transmembrane</keyword>
<keyword evidence="8 10" id="KW-0811">Translocation</keyword>
<dbReference type="AlphaFoldDB" id="A0A848BYB8"/>
<keyword evidence="14" id="KW-1185">Reference proteome</keyword>
<gene>
    <name evidence="12" type="primary">secG</name>
    <name evidence="11" type="ORF">ACGTZG_09310</name>
    <name evidence="12" type="ORF">HF872_06475</name>
</gene>
<dbReference type="PANTHER" id="PTHR34182:SF1">
    <property type="entry name" value="PROTEIN-EXPORT MEMBRANE PROTEIN SECG"/>
    <property type="match status" value="1"/>
</dbReference>
<evidence type="ECO:0000256" key="2">
    <source>
        <dbReference type="ARBA" id="ARBA00008445"/>
    </source>
</evidence>
<dbReference type="NCBIfam" id="TIGR00810">
    <property type="entry name" value="secG"/>
    <property type="match status" value="1"/>
</dbReference>
<keyword evidence="7 10" id="KW-1133">Transmembrane helix</keyword>
<dbReference type="RefSeq" id="WP_059075366.1">
    <property type="nucleotide sequence ID" value="NZ_CP011940.1"/>
</dbReference>
<keyword evidence="3 10" id="KW-0813">Transport</keyword>
<evidence type="ECO:0000313" key="11">
    <source>
        <dbReference type="EMBL" id="MFG6273384.1"/>
    </source>
</evidence>
<dbReference type="InterPro" id="IPR004692">
    <property type="entry name" value="SecG"/>
</dbReference>
<evidence type="ECO:0000256" key="3">
    <source>
        <dbReference type="ARBA" id="ARBA00022448"/>
    </source>
</evidence>
<evidence type="ECO:0000256" key="5">
    <source>
        <dbReference type="ARBA" id="ARBA00022692"/>
    </source>
</evidence>